<comment type="pathway">
    <text evidence="1">Lipid metabolism.</text>
</comment>
<evidence type="ECO:0000256" key="4">
    <source>
        <dbReference type="SAM" id="Phobius"/>
    </source>
</evidence>
<dbReference type="GO" id="GO:0006654">
    <property type="term" value="P:phosphatidic acid biosynthetic process"/>
    <property type="evidence" value="ECO:0007669"/>
    <property type="project" value="TreeGrafter"/>
</dbReference>
<proteinExistence type="predicted"/>
<keyword evidence="2 6" id="KW-0808">Transferase</keyword>
<keyword evidence="3 6" id="KW-0012">Acyltransferase</keyword>
<organism evidence="6 7">
    <name type="scientific">Anaeromyxobacter dehalogenans (strain ATCC BAA-258 / DSM 21875 / 2CP-1)</name>
    <dbReference type="NCBI Taxonomy" id="455488"/>
    <lineage>
        <taxon>Bacteria</taxon>
        <taxon>Pseudomonadati</taxon>
        <taxon>Myxococcota</taxon>
        <taxon>Myxococcia</taxon>
        <taxon>Myxococcales</taxon>
        <taxon>Cystobacterineae</taxon>
        <taxon>Anaeromyxobacteraceae</taxon>
        <taxon>Anaeromyxobacter</taxon>
    </lineage>
</organism>
<name>B8J730_ANAD2</name>
<dbReference type="Pfam" id="PF01553">
    <property type="entry name" value="Acyltransferase"/>
    <property type="match status" value="1"/>
</dbReference>
<dbReference type="EC" id="2.3.1.51" evidence="6"/>
<evidence type="ECO:0000256" key="3">
    <source>
        <dbReference type="ARBA" id="ARBA00023315"/>
    </source>
</evidence>
<keyword evidence="4" id="KW-0812">Transmembrane</keyword>
<feature type="transmembrane region" description="Helical" evidence="4">
    <location>
        <begin position="20"/>
        <end position="43"/>
    </location>
</feature>
<keyword evidence="4" id="KW-1133">Transmembrane helix</keyword>
<dbReference type="KEGG" id="acp:A2cp1_1878"/>
<dbReference type="PANTHER" id="PTHR10434:SF66">
    <property type="entry name" value="PHOSPHOLIPID_GLYCEROL ACYLTRANSFERASE DOMAIN-CONTAINING PROTEIN"/>
    <property type="match status" value="1"/>
</dbReference>
<dbReference type="EMBL" id="CP001359">
    <property type="protein sequence ID" value="ACL65220.1"/>
    <property type="molecule type" value="Genomic_DNA"/>
</dbReference>
<dbReference type="GO" id="GO:0003841">
    <property type="term" value="F:1-acylglycerol-3-phosphate O-acyltransferase activity"/>
    <property type="evidence" value="ECO:0007669"/>
    <property type="project" value="UniProtKB-EC"/>
</dbReference>
<evidence type="ECO:0000256" key="1">
    <source>
        <dbReference type="ARBA" id="ARBA00005189"/>
    </source>
</evidence>
<accession>B8J730</accession>
<feature type="domain" description="Phospholipid/glycerol acyltransferase" evidence="5">
    <location>
        <begin position="87"/>
        <end position="200"/>
    </location>
</feature>
<dbReference type="Proteomes" id="UP000007089">
    <property type="component" value="Chromosome"/>
</dbReference>
<sequence>MAGGRPARYPVPVRRLLATALTYALAGAVVAVSFPLALGLFLLTAPFDRRRMAVSELLRWLGEVLLRHAPLWPARIEGSLPPPPATFVVVPNHQSIVDAIAVACLPRNMKWLGKVEAFRLPWLGWAFHLAGYVPVKRGDRASGAAALAAMRRWLEAGVPVGLFAEGHRTRDGLLQPFHAGPFRLAVDLGVPIVPVAISGAWRAMPPDRAAIRPATIQVRILPPVPTVGRTPADVDALREEVRGRIAAALAELEAPAAPPRAAPATPAPGSR</sequence>
<evidence type="ECO:0000259" key="5">
    <source>
        <dbReference type="SMART" id="SM00563"/>
    </source>
</evidence>
<dbReference type="CDD" id="cd07989">
    <property type="entry name" value="LPLAT_AGPAT-like"/>
    <property type="match status" value="1"/>
</dbReference>
<evidence type="ECO:0000313" key="6">
    <source>
        <dbReference type="EMBL" id="ACL65220.1"/>
    </source>
</evidence>
<evidence type="ECO:0000256" key="2">
    <source>
        <dbReference type="ARBA" id="ARBA00022679"/>
    </source>
</evidence>
<dbReference type="AlphaFoldDB" id="B8J730"/>
<evidence type="ECO:0000313" key="7">
    <source>
        <dbReference type="Proteomes" id="UP000007089"/>
    </source>
</evidence>
<dbReference type="SUPFAM" id="SSF69593">
    <property type="entry name" value="Glycerol-3-phosphate (1)-acyltransferase"/>
    <property type="match status" value="1"/>
</dbReference>
<reference evidence="6" key="1">
    <citation type="submission" date="2009-01" db="EMBL/GenBank/DDBJ databases">
        <title>Complete sequence of Anaeromyxobacter dehalogenans 2CP-1.</title>
        <authorList>
            <consortium name="US DOE Joint Genome Institute"/>
            <person name="Lucas S."/>
            <person name="Copeland A."/>
            <person name="Lapidus A."/>
            <person name="Glavina del Rio T."/>
            <person name="Dalin E."/>
            <person name="Tice H."/>
            <person name="Bruce D."/>
            <person name="Goodwin L."/>
            <person name="Pitluck S."/>
            <person name="Saunders E."/>
            <person name="Brettin T."/>
            <person name="Detter J.C."/>
            <person name="Han C."/>
            <person name="Larimer F."/>
            <person name="Land M."/>
            <person name="Hauser L."/>
            <person name="Kyrpides N."/>
            <person name="Ovchinnikova G."/>
            <person name="Beliaev A.S."/>
            <person name="Richardson P."/>
        </authorList>
    </citation>
    <scope>NUCLEOTIDE SEQUENCE</scope>
    <source>
        <strain evidence="6">2CP-1</strain>
    </source>
</reference>
<dbReference type="InterPro" id="IPR002123">
    <property type="entry name" value="Plipid/glycerol_acylTrfase"/>
</dbReference>
<keyword evidence="4" id="KW-0472">Membrane</keyword>
<dbReference type="SMART" id="SM00563">
    <property type="entry name" value="PlsC"/>
    <property type="match status" value="1"/>
</dbReference>
<protein>
    <submittedName>
        <fullName evidence="6">1-acylglycerol-3-phosphate O-acyltransferase</fullName>
        <ecNumber evidence="6">2.3.1.51</ecNumber>
    </submittedName>
</protein>
<dbReference type="PANTHER" id="PTHR10434">
    <property type="entry name" value="1-ACYL-SN-GLYCEROL-3-PHOSPHATE ACYLTRANSFERASE"/>
    <property type="match status" value="1"/>
</dbReference>
<gene>
    <name evidence="6" type="ordered locus">A2cp1_1878</name>
</gene>
<keyword evidence="7" id="KW-1185">Reference proteome</keyword>
<dbReference type="HOGENOM" id="CLU_027938_6_2_7"/>